<protein>
    <submittedName>
        <fullName evidence="1">Uncharacterized protein</fullName>
    </submittedName>
</protein>
<evidence type="ECO:0000313" key="1">
    <source>
        <dbReference type="EMBL" id="MBR0666167.1"/>
    </source>
</evidence>
<gene>
    <name evidence="1" type="ORF">GXW71_17535</name>
</gene>
<dbReference type="Proteomes" id="UP001196870">
    <property type="component" value="Unassembled WGS sequence"/>
</dbReference>
<proteinExistence type="predicted"/>
<comment type="caution">
    <text evidence="1">The sequence shown here is derived from an EMBL/GenBank/DDBJ whole genome shotgun (WGS) entry which is preliminary data.</text>
</comment>
<organism evidence="1 2">
    <name type="scientific">Plastoroseomonas hellenica</name>
    <dbReference type="NCBI Taxonomy" id="2687306"/>
    <lineage>
        <taxon>Bacteria</taxon>
        <taxon>Pseudomonadati</taxon>
        <taxon>Pseudomonadota</taxon>
        <taxon>Alphaproteobacteria</taxon>
        <taxon>Acetobacterales</taxon>
        <taxon>Acetobacteraceae</taxon>
        <taxon>Plastoroseomonas</taxon>
    </lineage>
</organism>
<dbReference type="EMBL" id="JAAGBB010000020">
    <property type="protein sequence ID" value="MBR0666167.1"/>
    <property type="molecule type" value="Genomic_DNA"/>
</dbReference>
<keyword evidence="2" id="KW-1185">Reference proteome</keyword>
<evidence type="ECO:0000313" key="2">
    <source>
        <dbReference type="Proteomes" id="UP001196870"/>
    </source>
</evidence>
<reference evidence="2" key="1">
    <citation type="journal article" date="2021" name="Syst. Appl. Microbiol.">
        <title>Roseomonas hellenica sp. nov., isolated from roots of wild-growing Alkanna tinctoria.</title>
        <authorList>
            <person name="Rat A."/>
            <person name="Naranjo H.D."/>
            <person name="Lebbe L."/>
            <person name="Cnockaert M."/>
            <person name="Krigas N."/>
            <person name="Grigoriadou K."/>
            <person name="Maloupa E."/>
            <person name="Willems A."/>
        </authorList>
    </citation>
    <scope>NUCLEOTIDE SEQUENCE [LARGE SCALE GENOMIC DNA]</scope>
    <source>
        <strain evidence="2">LMG 31523</strain>
    </source>
</reference>
<accession>A0ABS5F0U4</accession>
<sequence length="97" mass="10784">MTGSRPAQAQNAHPCAAEAIAQAGKLLRFHSDNDDRIRIEDRARTIGTIRAIRGNARYDVLEVLGTIYRGSYRMRLIYAQLPGCVLMGQEVLEDAIL</sequence>
<name>A0ABS5F0U4_9PROT</name>